<accession>A0A9D1DQB1</accession>
<name>A0A9D1DQB1_9FIRM</name>
<sequence>MADRKKKGTRRNVEFDRYHYVDRDIYSSSKRDPAGRGHHAAPQQRRQPPKRRKKKKRITFGKVLLMLVLIVLAGVTAVGAAALSKIQREDADTAPYVQTPADAPDWDVISSDHVTNILLLGTDRPSEGTQRSDSMMLVSLDNQSKKIRLVSFLRDTYLEIPTLGKDKLNASFAAGGASLTMQTIENNFRINIDKYVQIDVDGFCDAIDRIGGIEVVVNQQEADEMNRVMGCTLSAGKNHMRGTLAVYYSRMRAIDSDFGRTGRQRQVVECIVDKLRSMNPLECVAAVNGIIEDINIVTNLSNSEILSLTAQLPQILNYEIETKFVPYRDTYTNRTLDNGAEVLDIDLEQNCTILREFLYPPQG</sequence>
<dbReference type="AlphaFoldDB" id="A0A9D1DQB1"/>
<dbReference type="EMBL" id="DVHF01000060">
    <property type="protein sequence ID" value="HIR57065.1"/>
    <property type="molecule type" value="Genomic_DNA"/>
</dbReference>
<evidence type="ECO:0000256" key="3">
    <source>
        <dbReference type="SAM" id="Phobius"/>
    </source>
</evidence>
<dbReference type="PANTHER" id="PTHR33392:SF6">
    <property type="entry name" value="POLYISOPRENYL-TEICHOIC ACID--PEPTIDOGLYCAN TEICHOIC ACID TRANSFERASE TAGU"/>
    <property type="match status" value="1"/>
</dbReference>
<evidence type="ECO:0000313" key="5">
    <source>
        <dbReference type="EMBL" id="HIR57065.1"/>
    </source>
</evidence>
<keyword evidence="3" id="KW-0472">Membrane</keyword>
<evidence type="ECO:0000259" key="4">
    <source>
        <dbReference type="Pfam" id="PF03816"/>
    </source>
</evidence>
<protein>
    <submittedName>
        <fullName evidence="5">LCP family protein</fullName>
    </submittedName>
</protein>
<comment type="caution">
    <text evidence="5">The sequence shown here is derived from an EMBL/GenBank/DDBJ whole genome shotgun (WGS) entry which is preliminary data.</text>
</comment>
<dbReference type="Proteomes" id="UP000886785">
    <property type="component" value="Unassembled WGS sequence"/>
</dbReference>
<evidence type="ECO:0000256" key="1">
    <source>
        <dbReference type="ARBA" id="ARBA00006068"/>
    </source>
</evidence>
<feature type="region of interest" description="Disordered" evidence="2">
    <location>
        <begin position="26"/>
        <end position="55"/>
    </location>
</feature>
<keyword evidence="3" id="KW-1133">Transmembrane helix</keyword>
<comment type="similarity">
    <text evidence="1">Belongs to the LytR/CpsA/Psr (LCP) family.</text>
</comment>
<evidence type="ECO:0000256" key="2">
    <source>
        <dbReference type="SAM" id="MobiDB-lite"/>
    </source>
</evidence>
<gene>
    <name evidence="5" type="ORF">IAA54_05295</name>
</gene>
<proteinExistence type="inferred from homology"/>
<evidence type="ECO:0000313" key="6">
    <source>
        <dbReference type="Proteomes" id="UP000886785"/>
    </source>
</evidence>
<dbReference type="Pfam" id="PF03816">
    <property type="entry name" value="LytR_cpsA_psr"/>
    <property type="match status" value="1"/>
</dbReference>
<feature type="transmembrane region" description="Helical" evidence="3">
    <location>
        <begin position="60"/>
        <end position="83"/>
    </location>
</feature>
<feature type="compositionally biased region" description="Basic and acidic residues" evidence="2">
    <location>
        <begin position="26"/>
        <end position="35"/>
    </location>
</feature>
<keyword evidence="3" id="KW-0812">Transmembrane</keyword>
<reference evidence="5" key="1">
    <citation type="submission" date="2020-10" db="EMBL/GenBank/DDBJ databases">
        <authorList>
            <person name="Gilroy R."/>
        </authorList>
    </citation>
    <scope>NUCLEOTIDE SEQUENCE</scope>
    <source>
        <strain evidence="5">ChiSjej1B19-7085</strain>
    </source>
</reference>
<feature type="domain" description="Cell envelope-related transcriptional attenuator" evidence="4">
    <location>
        <begin position="131"/>
        <end position="276"/>
    </location>
</feature>
<dbReference type="NCBIfam" id="TIGR00350">
    <property type="entry name" value="lytR_cpsA_psr"/>
    <property type="match status" value="1"/>
</dbReference>
<reference evidence="5" key="2">
    <citation type="journal article" date="2021" name="PeerJ">
        <title>Extensive microbial diversity within the chicken gut microbiome revealed by metagenomics and culture.</title>
        <authorList>
            <person name="Gilroy R."/>
            <person name="Ravi A."/>
            <person name="Getino M."/>
            <person name="Pursley I."/>
            <person name="Horton D.L."/>
            <person name="Alikhan N.F."/>
            <person name="Baker D."/>
            <person name="Gharbi K."/>
            <person name="Hall N."/>
            <person name="Watson M."/>
            <person name="Adriaenssens E.M."/>
            <person name="Foster-Nyarko E."/>
            <person name="Jarju S."/>
            <person name="Secka A."/>
            <person name="Antonio M."/>
            <person name="Oren A."/>
            <person name="Chaudhuri R.R."/>
            <person name="La Ragione R."/>
            <person name="Hildebrand F."/>
            <person name="Pallen M.J."/>
        </authorList>
    </citation>
    <scope>NUCLEOTIDE SEQUENCE</scope>
    <source>
        <strain evidence="5">ChiSjej1B19-7085</strain>
    </source>
</reference>
<organism evidence="5 6">
    <name type="scientific">Candidatus Gallacutalibacter pullicola</name>
    <dbReference type="NCBI Taxonomy" id="2840830"/>
    <lineage>
        <taxon>Bacteria</taxon>
        <taxon>Bacillati</taxon>
        <taxon>Bacillota</taxon>
        <taxon>Clostridia</taxon>
        <taxon>Eubacteriales</taxon>
        <taxon>Candidatus Gallacutalibacter</taxon>
    </lineage>
</organism>
<dbReference type="InterPro" id="IPR050922">
    <property type="entry name" value="LytR/CpsA/Psr_CW_biosynth"/>
</dbReference>
<dbReference type="Gene3D" id="3.40.630.190">
    <property type="entry name" value="LCP protein"/>
    <property type="match status" value="1"/>
</dbReference>
<dbReference type="InterPro" id="IPR004474">
    <property type="entry name" value="LytR_CpsA_psr"/>
</dbReference>
<dbReference type="PANTHER" id="PTHR33392">
    <property type="entry name" value="POLYISOPRENYL-TEICHOIC ACID--PEPTIDOGLYCAN TEICHOIC ACID TRANSFERASE TAGU"/>
    <property type="match status" value="1"/>
</dbReference>